<feature type="compositionally biased region" description="Polar residues" evidence="1">
    <location>
        <begin position="131"/>
        <end position="151"/>
    </location>
</feature>
<organism evidence="3 4">
    <name type="scientific">Anopheles culicifacies</name>
    <dbReference type="NCBI Taxonomy" id="139723"/>
    <lineage>
        <taxon>Eukaryota</taxon>
        <taxon>Metazoa</taxon>
        <taxon>Ecdysozoa</taxon>
        <taxon>Arthropoda</taxon>
        <taxon>Hexapoda</taxon>
        <taxon>Insecta</taxon>
        <taxon>Pterygota</taxon>
        <taxon>Neoptera</taxon>
        <taxon>Endopterygota</taxon>
        <taxon>Diptera</taxon>
        <taxon>Nematocera</taxon>
        <taxon>Culicoidea</taxon>
        <taxon>Culicidae</taxon>
        <taxon>Anophelinae</taxon>
        <taxon>Anopheles</taxon>
        <taxon>culicifacies species complex</taxon>
    </lineage>
</organism>
<feature type="signal peptide" evidence="2">
    <location>
        <begin position="1"/>
        <end position="19"/>
    </location>
</feature>
<feature type="compositionally biased region" description="Basic and acidic residues" evidence="1">
    <location>
        <begin position="152"/>
        <end position="164"/>
    </location>
</feature>
<evidence type="ECO:0000256" key="2">
    <source>
        <dbReference type="SAM" id="SignalP"/>
    </source>
</evidence>
<feature type="compositionally biased region" description="Basic and acidic residues" evidence="1">
    <location>
        <begin position="357"/>
        <end position="368"/>
    </location>
</feature>
<dbReference type="VEuPathDB" id="VectorBase:ACUA022646"/>
<dbReference type="Proteomes" id="UP000075883">
    <property type="component" value="Unassembled WGS sequence"/>
</dbReference>
<proteinExistence type="predicted"/>
<sequence>MDRWLALSLLLCLAVSCSGDRRHSVKQDGVSREKFNHNDGKERNPVEVYLKLSDNPQLFVAKKGAGFLFTTTRPGSSDRKTCEQCVFRIVCEGPDCAEVCELCGSHASEGSNAKFDSASCSVSREEEKPSRTNSLKGEQKTVTSSTKSGASNEKELAKSDERFGPVRKWMNARREFRRKQLAERNKQRLEARKSSTSRGRTEMDTAHKITTPLPKTSKHSNEHGAKVTNFDNFMTTKPTFDSKSEESIKPLEHFKGKSEESHENEVVFSIPKKKTTVAHEEHEIPSSKRKNSSNEDDLSDSSKILKLLEKIIQQRELENKMKDESKNVQHKTHPEVDRKEVKTKKTSVDGSGSHGSTLEHDNEKEKPNHKAKHSDEFDEDPMVQSHIGDEQMDSWPHVMGKLLQTEIESAFLLVKQKPLKSALKNLKERCKPIFIAASKALAKVFGVHATDEEQIKAKKEKDAEVKSSPTTLAPPPTTTAIPSKHTAKDAHLSNGTAAKADAHRRRAFIYSARTRPRHRQRRSLSLRASVKNKLLELETLDKSVSAEGEKSQPAKGCSCNCFASRRNGPGRRTNERHLGR</sequence>
<dbReference type="EnsemblMetazoa" id="ACUA022646-RA">
    <property type="protein sequence ID" value="ACUA022646-PA"/>
    <property type="gene ID" value="ACUA022646"/>
</dbReference>
<feature type="region of interest" description="Disordered" evidence="1">
    <location>
        <begin position="177"/>
        <end position="299"/>
    </location>
</feature>
<feature type="compositionally biased region" description="Basic and acidic residues" evidence="1">
    <location>
        <begin position="177"/>
        <end position="207"/>
    </location>
</feature>
<accession>A0A182MNP6</accession>
<feature type="region of interest" description="Disordered" evidence="1">
    <location>
        <begin position="109"/>
        <end position="164"/>
    </location>
</feature>
<feature type="region of interest" description="Disordered" evidence="1">
    <location>
        <begin position="318"/>
        <end position="380"/>
    </location>
</feature>
<protein>
    <submittedName>
        <fullName evidence="3">Uncharacterized protein</fullName>
    </submittedName>
</protein>
<dbReference type="AlphaFoldDB" id="A0A182MNP6"/>
<dbReference type="EMBL" id="AXCM01013902">
    <property type="status" value="NOT_ANNOTATED_CDS"/>
    <property type="molecule type" value="Genomic_DNA"/>
</dbReference>
<feature type="region of interest" description="Disordered" evidence="1">
    <location>
        <begin position="540"/>
        <end position="580"/>
    </location>
</feature>
<evidence type="ECO:0000313" key="3">
    <source>
        <dbReference type="EnsemblMetazoa" id="ACUA022646-PA"/>
    </source>
</evidence>
<feature type="compositionally biased region" description="Basic and acidic residues" evidence="1">
    <location>
        <begin position="451"/>
        <end position="465"/>
    </location>
</feature>
<name>A0A182MNP6_9DIPT</name>
<feature type="compositionally biased region" description="Basic and acidic residues" evidence="1">
    <location>
        <begin position="277"/>
        <end position="286"/>
    </location>
</feature>
<feature type="compositionally biased region" description="Basic and acidic residues" evidence="1">
    <location>
        <begin position="318"/>
        <end position="340"/>
    </location>
</feature>
<reference evidence="4" key="1">
    <citation type="submission" date="2013-09" db="EMBL/GenBank/DDBJ databases">
        <title>The Genome Sequence of Anopheles culicifacies species A.</title>
        <authorList>
            <consortium name="The Broad Institute Genomics Platform"/>
            <person name="Neafsey D.E."/>
            <person name="Besansky N."/>
            <person name="Howell P."/>
            <person name="Walton C."/>
            <person name="Young S.K."/>
            <person name="Zeng Q."/>
            <person name="Gargeya S."/>
            <person name="Fitzgerald M."/>
            <person name="Haas B."/>
            <person name="Abouelleil A."/>
            <person name="Allen A.W."/>
            <person name="Alvarado L."/>
            <person name="Arachchi H.M."/>
            <person name="Berlin A.M."/>
            <person name="Chapman S.B."/>
            <person name="Gainer-Dewar J."/>
            <person name="Goldberg J."/>
            <person name="Griggs A."/>
            <person name="Gujja S."/>
            <person name="Hansen M."/>
            <person name="Howarth C."/>
            <person name="Imamovic A."/>
            <person name="Ireland A."/>
            <person name="Larimer J."/>
            <person name="McCowan C."/>
            <person name="Murphy C."/>
            <person name="Pearson M."/>
            <person name="Poon T.W."/>
            <person name="Priest M."/>
            <person name="Roberts A."/>
            <person name="Saif S."/>
            <person name="Shea T."/>
            <person name="Sisk P."/>
            <person name="Sykes S."/>
            <person name="Wortman J."/>
            <person name="Nusbaum C."/>
            <person name="Birren B."/>
        </authorList>
    </citation>
    <scope>NUCLEOTIDE SEQUENCE [LARGE SCALE GENOMIC DNA]</scope>
    <source>
        <strain evidence="4">A-37</strain>
    </source>
</reference>
<keyword evidence="2" id="KW-0732">Signal</keyword>
<feature type="chain" id="PRO_5008128582" evidence="2">
    <location>
        <begin position="20"/>
        <end position="580"/>
    </location>
</feature>
<feature type="compositionally biased region" description="Polar residues" evidence="1">
    <location>
        <begin position="229"/>
        <end position="239"/>
    </location>
</feature>
<keyword evidence="4" id="KW-1185">Reference proteome</keyword>
<feature type="compositionally biased region" description="Basic and acidic residues" evidence="1">
    <location>
        <begin position="240"/>
        <end position="265"/>
    </location>
</feature>
<dbReference type="PROSITE" id="PS51257">
    <property type="entry name" value="PROKAR_LIPOPROTEIN"/>
    <property type="match status" value="1"/>
</dbReference>
<evidence type="ECO:0000256" key="1">
    <source>
        <dbReference type="SAM" id="MobiDB-lite"/>
    </source>
</evidence>
<feature type="region of interest" description="Disordered" evidence="1">
    <location>
        <begin position="451"/>
        <end position="500"/>
    </location>
</feature>
<reference evidence="3" key="2">
    <citation type="submission" date="2020-05" db="UniProtKB">
        <authorList>
            <consortium name="EnsemblMetazoa"/>
        </authorList>
    </citation>
    <scope>IDENTIFICATION</scope>
    <source>
        <strain evidence="3">A-37</strain>
    </source>
</reference>
<evidence type="ECO:0000313" key="4">
    <source>
        <dbReference type="Proteomes" id="UP000075883"/>
    </source>
</evidence>